<evidence type="ECO:0000259" key="2">
    <source>
        <dbReference type="PROSITE" id="PS50030"/>
    </source>
</evidence>
<reference evidence="3" key="2">
    <citation type="submission" date="2025-08" db="UniProtKB">
        <authorList>
            <consortium name="Ensembl"/>
        </authorList>
    </citation>
    <scope>IDENTIFICATION</scope>
</reference>
<dbReference type="InterPro" id="IPR015940">
    <property type="entry name" value="UBA"/>
</dbReference>
<reference evidence="3" key="3">
    <citation type="submission" date="2025-09" db="UniProtKB">
        <authorList>
            <consortium name="Ensembl"/>
        </authorList>
    </citation>
    <scope>IDENTIFICATION</scope>
</reference>
<dbReference type="Gene3D" id="1.10.8.10">
    <property type="entry name" value="DNA helicase RuvA subunit, C-terminal domain"/>
    <property type="match status" value="1"/>
</dbReference>
<dbReference type="InterPro" id="IPR009060">
    <property type="entry name" value="UBA-like_sf"/>
</dbReference>
<sequence>MLTEIMSMGYEREKVVAALRASFNNPHRAVEYLLTAIPSSPVQETNPPAQLPASARTGTETPTVAEGESICLYLCYSITSTVQCILEMFSDPFTFSTFCYITALF</sequence>
<evidence type="ECO:0000313" key="4">
    <source>
        <dbReference type="Proteomes" id="UP000314982"/>
    </source>
</evidence>
<feature type="domain" description="UBA" evidence="2">
    <location>
        <begin position="1"/>
        <end position="36"/>
    </location>
</feature>
<dbReference type="Ensembl" id="ENSHHUT00000066518.1">
    <property type="protein sequence ID" value="ENSHHUP00000064341.1"/>
    <property type="gene ID" value="ENSHHUG00000037974.1"/>
</dbReference>
<feature type="region of interest" description="Disordered" evidence="1">
    <location>
        <begin position="41"/>
        <end position="60"/>
    </location>
</feature>
<reference evidence="4" key="1">
    <citation type="submission" date="2018-06" db="EMBL/GenBank/DDBJ databases">
        <title>Genome assembly of Danube salmon.</title>
        <authorList>
            <person name="Macqueen D.J."/>
            <person name="Gundappa M.K."/>
        </authorList>
    </citation>
    <scope>NUCLEOTIDE SEQUENCE [LARGE SCALE GENOMIC DNA]</scope>
</reference>
<keyword evidence="4" id="KW-1185">Reference proteome</keyword>
<organism evidence="3 4">
    <name type="scientific">Hucho hucho</name>
    <name type="common">huchen</name>
    <dbReference type="NCBI Taxonomy" id="62062"/>
    <lineage>
        <taxon>Eukaryota</taxon>
        <taxon>Metazoa</taxon>
        <taxon>Chordata</taxon>
        <taxon>Craniata</taxon>
        <taxon>Vertebrata</taxon>
        <taxon>Euteleostomi</taxon>
        <taxon>Actinopterygii</taxon>
        <taxon>Neopterygii</taxon>
        <taxon>Teleostei</taxon>
        <taxon>Protacanthopterygii</taxon>
        <taxon>Salmoniformes</taxon>
        <taxon>Salmonidae</taxon>
        <taxon>Salmoninae</taxon>
        <taxon>Hucho</taxon>
    </lineage>
</organism>
<accession>A0A4W5PIB6</accession>
<dbReference type="Proteomes" id="UP000314982">
    <property type="component" value="Unassembled WGS sequence"/>
</dbReference>
<dbReference type="PROSITE" id="PS50030">
    <property type="entry name" value="UBA"/>
    <property type="match status" value="1"/>
</dbReference>
<evidence type="ECO:0000256" key="1">
    <source>
        <dbReference type="SAM" id="MobiDB-lite"/>
    </source>
</evidence>
<proteinExistence type="predicted"/>
<dbReference type="FunFam" id="1.10.8.10:FF:000003">
    <property type="entry name" value="UV excision repair protein RAD23 homolog"/>
    <property type="match status" value="1"/>
</dbReference>
<dbReference type="SMART" id="SM00165">
    <property type="entry name" value="UBA"/>
    <property type="match status" value="1"/>
</dbReference>
<name>A0A4W5PIB6_9TELE</name>
<dbReference type="AlphaFoldDB" id="A0A4W5PIB6"/>
<dbReference type="Pfam" id="PF00627">
    <property type="entry name" value="UBA"/>
    <property type="match status" value="1"/>
</dbReference>
<protein>
    <recommendedName>
        <fullName evidence="2">UBA domain-containing protein</fullName>
    </recommendedName>
</protein>
<evidence type="ECO:0000313" key="3">
    <source>
        <dbReference type="Ensembl" id="ENSHHUP00000064341.1"/>
    </source>
</evidence>
<dbReference type="STRING" id="62062.ENSHHUP00000064341"/>
<dbReference type="SUPFAM" id="SSF46934">
    <property type="entry name" value="UBA-like"/>
    <property type="match status" value="1"/>
</dbReference>